<dbReference type="AlphaFoldDB" id="A0A520KU57"/>
<dbReference type="Proteomes" id="UP000320766">
    <property type="component" value="Unassembled WGS sequence"/>
</dbReference>
<evidence type="ECO:0000313" key="1">
    <source>
        <dbReference type="EMBL" id="RZN65765.1"/>
    </source>
</evidence>
<evidence type="ECO:0000313" key="2">
    <source>
        <dbReference type="Proteomes" id="UP000320766"/>
    </source>
</evidence>
<organism evidence="1 2">
    <name type="scientific">Candidatus Methanolliviera hydrocarbonicum</name>
    <dbReference type="NCBI Taxonomy" id="2491085"/>
    <lineage>
        <taxon>Archaea</taxon>
        <taxon>Methanobacteriati</taxon>
        <taxon>Methanobacteriota</taxon>
        <taxon>Candidatus Methanoliparia</taxon>
        <taxon>Candidatus Methanoliparales</taxon>
        <taxon>Candidatus Methanollivieraceae</taxon>
        <taxon>Candidatus Methanolliviera</taxon>
    </lineage>
</organism>
<sequence length="81" mass="8578">MEKLTDLVKMASSGMPLMAKSIPMAMKLLPTALPLVSKLLPTVLTTSTTLMASISGNEKMMEGAGLIVEGLTTITERISKI</sequence>
<comment type="caution">
    <text evidence="1">The sequence shown here is derived from an EMBL/GenBank/DDBJ whole genome shotgun (WGS) entry which is preliminary data.</text>
</comment>
<name>A0A520KU57_9EURY</name>
<dbReference type="EMBL" id="RXIL01000183">
    <property type="protein sequence ID" value="RZN65765.1"/>
    <property type="molecule type" value="Genomic_DNA"/>
</dbReference>
<reference evidence="1 2" key="1">
    <citation type="journal article" date="2019" name="Nat. Microbiol.">
        <title>Wide diversity of methane and short-chain alkane metabolisms in uncultured archaea.</title>
        <authorList>
            <person name="Borrel G."/>
            <person name="Adam P.S."/>
            <person name="McKay L.J."/>
            <person name="Chen L.X."/>
            <person name="Sierra-Garcia I.N."/>
            <person name="Sieber C.M."/>
            <person name="Letourneur Q."/>
            <person name="Ghozlane A."/>
            <person name="Andersen G.L."/>
            <person name="Li W.J."/>
            <person name="Hallam S.J."/>
            <person name="Muyzer G."/>
            <person name="de Oliveira V.M."/>
            <person name="Inskeep W.P."/>
            <person name="Banfield J.F."/>
            <person name="Gribaldo S."/>
        </authorList>
    </citation>
    <scope>NUCLEOTIDE SEQUENCE [LARGE SCALE GENOMIC DNA]</scope>
    <source>
        <strain evidence="1">NM1b</strain>
    </source>
</reference>
<protein>
    <submittedName>
        <fullName evidence="1">Uncharacterized protein</fullName>
    </submittedName>
</protein>
<gene>
    <name evidence="1" type="ORF">EF807_09120</name>
</gene>
<accession>A0A520KU57</accession>
<proteinExistence type="predicted"/>